<proteinExistence type="predicted"/>
<keyword evidence="2" id="KW-1185">Reference proteome</keyword>
<protein>
    <submittedName>
        <fullName evidence="1">Ser/thr protein kinase</fullName>
    </submittedName>
</protein>
<gene>
    <name evidence="1" type="ORF">PROFUN_09529</name>
</gene>
<dbReference type="GO" id="GO:0016301">
    <property type="term" value="F:kinase activity"/>
    <property type="evidence" value="ECO:0007669"/>
    <property type="project" value="UniProtKB-KW"/>
</dbReference>
<name>A0A2P6MSZ5_9EUKA</name>
<reference evidence="1 2" key="1">
    <citation type="journal article" date="2018" name="Genome Biol. Evol.">
        <title>Multiple Roots of Fruiting Body Formation in Amoebozoa.</title>
        <authorList>
            <person name="Hillmann F."/>
            <person name="Forbes G."/>
            <person name="Novohradska S."/>
            <person name="Ferling I."/>
            <person name="Riege K."/>
            <person name="Groth M."/>
            <person name="Westermann M."/>
            <person name="Marz M."/>
            <person name="Spaller T."/>
            <person name="Winckler T."/>
            <person name="Schaap P."/>
            <person name="Glockner G."/>
        </authorList>
    </citation>
    <scope>NUCLEOTIDE SEQUENCE [LARGE SCALE GENOMIC DNA]</scope>
    <source>
        <strain evidence="1 2">Jena</strain>
    </source>
</reference>
<dbReference type="EMBL" id="MDYQ01000439">
    <property type="protein sequence ID" value="PRP74829.1"/>
    <property type="molecule type" value="Genomic_DNA"/>
</dbReference>
<evidence type="ECO:0000313" key="2">
    <source>
        <dbReference type="Proteomes" id="UP000241769"/>
    </source>
</evidence>
<sequence>MDVKPANIFVATDGIWFLGNYGSCVKENTSILSYTHLYHPENLKATEIEKGNCDGTPVPWMGPNSRILEDELQNILLWPKFKDYLDEISAQIVKKETGPDARDRIRRRILQAAENTGDDTDVDVENE</sequence>
<dbReference type="Proteomes" id="UP000241769">
    <property type="component" value="Unassembled WGS sequence"/>
</dbReference>
<dbReference type="OrthoDB" id="4062651at2759"/>
<organism evidence="1 2">
    <name type="scientific">Planoprotostelium fungivorum</name>
    <dbReference type="NCBI Taxonomy" id="1890364"/>
    <lineage>
        <taxon>Eukaryota</taxon>
        <taxon>Amoebozoa</taxon>
        <taxon>Evosea</taxon>
        <taxon>Variosea</taxon>
        <taxon>Cavosteliida</taxon>
        <taxon>Cavosteliaceae</taxon>
        <taxon>Planoprotostelium</taxon>
    </lineage>
</organism>
<dbReference type="AlphaFoldDB" id="A0A2P6MSZ5"/>
<accession>A0A2P6MSZ5</accession>
<keyword evidence="1" id="KW-0418">Kinase</keyword>
<evidence type="ECO:0000313" key="1">
    <source>
        <dbReference type="EMBL" id="PRP74829.1"/>
    </source>
</evidence>
<dbReference type="InParanoid" id="A0A2P6MSZ5"/>
<comment type="caution">
    <text evidence="1">The sequence shown here is derived from an EMBL/GenBank/DDBJ whole genome shotgun (WGS) entry which is preliminary data.</text>
</comment>
<keyword evidence="1" id="KW-0808">Transferase</keyword>